<reference evidence="2 3" key="1">
    <citation type="submission" date="2019-09" db="EMBL/GenBank/DDBJ databases">
        <title>Phylogeny of genus Pseudoclavibacter and closely related genus.</title>
        <authorList>
            <person name="Li Y."/>
        </authorList>
    </citation>
    <scope>NUCLEOTIDE SEQUENCE [LARGE SCALE GENOMIC DNA]</scope>
    <source>
        <strain evidence="2 3">EGI 60007</strain>
    </source>
</reference>
<comment type="caution">
    <text evidence="2">The sequence shown here is derived from an EMBL/GenBank/DDBJ whole genome shotgun (WGS) entry which is preliminary data.</text>
</comment>
<accession>A0A6H9WQI9</accession>
<dbReference type="RefSeq" id="WP_158029004.1">
    <property type="nucleotide sequence ID" value="NZ_BMHG01000001.1"/>
</dbReference>
<organism evidence="2 3">
    <name type="scientific">Pseudoclavibacter endophyticus</name>
    <dbReference type="NCBI Taxonomy" id="1778590"/>
    <lineage>
        <taxon>Bacteria</taxon>
        <taxon>Bacillati</taxon>
        <taxon>Actinomycetota</taxon>
        <taxon>Actinomycetes</taxon>
        <taxon>Micrococcales</taxon>
        <taxon>Microbacteriaceae</taxon>
        <taxon>Pseudoclavibacter</taxon>
    </lineage>
</organism>
<evidence type="ECO:0000256" key="1">
    <source>
        <dbReference type="SAM" id="MobiDB-lite"/>
    </source>
</evidence>
<name>A0A6H9WQI9_9MICO</name>
<evidence type="ECO:0000313" key="2">
    <source>
        <dbReference type="EMBL" id="KAB1650418.1"/>
    </source>
</evidence>
<gene>
    <name evidence="2" type="ORF">F8O04_09685</name>
</gene>
<dbReference type="AlphaFoldDB" id="A0A6H9WQI9"/>
<keyword evidence="3" id="KW-1185">Reference proteome</keyword>
<sequence>MIDEREPDARHQTGAERTGAEQTGDDPTGAEPGDRFADVGEHLAEIEAAPLQERAERYSRLHEQLTRALDETS</sequence>
<feature type="region of interest" description="Disordered" evidence="1">
    <location>
        <begin position="1"/>
        <end position="39"/>
    </location>
</feature>
<evidence type="ECO:0000313" key="3">
    <source>
        <dbReference type="Proteomes" id="UP000431744"/>
    </source>
</evidence>
<proteinExistence type="predicted"/>
<dbReference type="Proteomes" id="UP000431744">
    <property type="component" value="Unassembled WGS sequence"/>
</dbReference>
<protein>
    <submittedName>
        <fullName evidence="2">Uncharacterized protein</fullName>
    </submittedName>
</protein>
<dbReference type="EMBL" id="WBJY01000001">
    <property type="protein sequence ID" value="KAB1650418.1"/>
    <property type="molecule type" value="Genomic_DNA"/>
</dbReference>